<dbReference type="CDD" id="cd13654">
    <property type="entry name" value="PBP2_phosphate_like_2"/>
    <property type="match status" value="1"/>
</dbReference>
<keyword evidence="2 4" id="KW-0813">Transport</keyword>
<evidence type="ECO:0000259" key="5">
    <source>
        <dbReference type="Pfam" id="PF12849"/>
    </source>
</evidence>
<evidence type="ECO:0000256" key="1">
    <source>
        <dbReference type="ARBA" id="ARBA00008725"/>
    </source>
</evidence>
<comment type="caution">
    <text evidence="6">The sequence shown here is derived from an EMBL/GenBank/DDBJ whole genome shotgun (WGS) entry which is preliminary data.</text>
</comment>
<dbReference type="EMBL" id="JAKKUT010000002">
    <property type="protein sequence ID" value="MDG2990342.1"/>
    <property type="molecule type" value="Genomic_DNA"/>
</dbReference>
<feature type="domain" description="PBP" evidence="5">
    <location>
        <begin position="30"/>
        <end position="284"/>
    </location>
</feature>
<dbReference type="Gene3D" id="3.40.190.10">
    <property type="entry name" value="Periplasmic binding protein-like II"/>
    <property type="match status" value="2"/>
</dbReference>
<sequence length="349" mass="36751">MLVIVALASLALASCGGENSDSSGGNGGQADSGLSGSIVIDGSSTVFPIAEAMAEEFNKVHPGVSISLDASGTGGGFKKFCAGETDISNASRPIKAEEIEECEKAGIEYIEMPIAYDGLSVVVNPENTWATCMTVEQLKKAWEPAAQGKITNWKQIDPKFPDQALALYAPGTDSGTFDYFTEAVMGKSAMSRGDFTASEDDNVLVLGIAGDKGGFGYFGYAYYIENADKLKLVGIDNGKGCVEPSEATIGDGSYQPLARPEFFYVKTTVADRPEVKALVEFMMDPANKYLVQEVGYVPMPDKVTTLAMDRYNEGIPGSLFVGRSPVGLSLADILAAKTDEAAAATPASQ</sequence>
<proteinExistence type="inferred from homology"/>
<keyword evidence="4" id="KW-0592">Phosphate transport</keyword>
<comment type="function">
    <text evidence="4">Involved in the system for phosphate transport across the cytoplasmic membrane.</text>
</comment>
<dbReference type="SUPFAM" id="SSF53850">
    <property type="entry name" value="Periplasmic binding protein-like II"/>
    <property type="match status" value="1"/>
</dbReference>
<comment type="similarity">
    <text evidence="1 4">Belongs to the PstS family.</text>
</comment>
<dbReference type="PANTHER" id="PTHR30570:SF1">
    <property type="entry name" value="PHOSPHATE-BINDING PROTEIN PSTS"/>
    <property type="match status" value="1"/>
</dbReference>
<dbReference type="PANTHER" id="PTHR30570">
    <property type="entry name" value="PERIPLASMIC PHOSPHATE BINDING COMPONENT OF PHOSPHATE ABC TRANSPORTER"/>
    <property type="match status" value="1"/>
</dbReference>
<evidence type="ECO:0000256" key="3">
    <source>
        <dbReference type="ARBA" id="ARBA00022729"/>
    </source>
</evidence>
<dbReference type="InterPro" id="IPR050811">
    <property type="entry name" value="Phosphate_ABC_transporter"/>
</dbReference>
<evidence type="ECO:0000313" key="6">
    <source>
        <dbReference type="EMBL" id="MDG2990342.1"/>
    </source>
</evidence>
<keyword evidence="3" id="KW-0732">Signal</keyword>
<evidence type="ECO:0000256" key="2">
    <source>
        <dbReference type="ARBA" id="ARBA00022448"/>
    </source>
</evidence>
<reference evidence="6" key="1">
    <citation type="journal article" date="2022" name="Genome Biol. Evol.">
        <title>A New Gene Family Diagnostic for Intracellular Biomineralization of Amorphous Ca Carbonates by Cyanobacteria.</title>
        <authorList>
            <person name="Benzerara K."/>
            <person name="Duprat E."/>
            <person name="Bitard-Feildel T."/>
            <person name="Caumes G."/>
            <person name="Cassier-Chauvat C."/>
            <person name="Chauvat F."/>
            <person name="Dezi M."/>
            <person name="Diop S.I."/>
            <person name="Gaschignard G."/>
            <person name="Gorgen S."/>
            <person name="Gugger M."/>
            <person name="Lopez-Garcia P."/>
            <person name="Millet M."/>
            <person name="Skouri-Panet F."/>
            <person name="Moreira D."/>
            <person name="Callebaut I."/>
        </authorList>
    </citation>
    <scope>NUCLEOTIDE SEQUENCE</scope>
    <source>
        <strain evidence="6">G9</strain>
    </source>
</reference>
<gene>
    <name evidence="6" type="ORF">L3556_05260</name>
</gene>
<keyword evidence="7" id="KW-1185">Reference proteome</keyword>
<dbReference type="RefSeq" id="WP_277866254.1">
    <property type="nucleotide sequence ID" value="NZ_JAKKUT010000002.1"/>
</dbReference>
<organism evidence="6 7">
    <name type="scientific">Candidatus Synechococcus calcipolaris G9</name>
    <dbReference type="NCBI Taxonomy" id="1497997"/>
    <lineage>
        <taxon>Bacteria</taxon>
        <taxon>Bacillati</taxon>
        <taxon>Cyanobacteriota</taxon>
        <taxon>Cyanophyceae</taxon>
        <taxon>Synechococcales</taxon>
        <taxon>Synechococcaceae</taxon>
        <taxon>Synechococcus</taxon>
    </lineage>
</organism>
<evidence type="ECO:0000256" key="4">
    <source>
        <dbReference type="RuleBase" id="RU367119"/>
    </source>
</evidence>
<protein>
    <recommendedName>
        <fullName evidence="4">Phosphate-binding protein</fullName>
    </recommendedName>
</protein>
<dbReference type="InterPro" id="IPR024370">
    <property type="entry name" value="PBP_domain"/>
</dbReference>
<name>A0ABT6EX06_9SYNE</name>
<accession>A0ABT6EX06</accession>
<reference evidence="6" key="2">
    <citation type="submission" date="2022-01" db="EMBL/GenBank/DDBJ databases">
        <authorList>
            <person name="Zivanovic Y."/>
            <person name="Moreira D."/>
            <person name="Lopez-Garcia P."/>
        </authorList>
    </citation>
    <scope>NUCLEOTIDE SEQUENCE</scope>
    <source>
        <strain evidence="6">G9</strain>
    </source>
</reference>
<evidence type="ECO:0000313" key="7">
    <source>
        <dbReference type="Proteomes" id="UP001154265"/>
    </source>
</evidence>
<dbReference type="InterPro" id="IPR011862">
    <property type="entry name" value="Phos-bd"/>
</dbReference>
<dbReference type="Pfam" id="PF12849">
    <property type="entry name" value="PBP_like_2"/>
    <property type="match status" value="1"/>
</dbReference>
<dbReference type="Proteomes" id="UP001154265">
    <property type="component" value="Unassembled WGS sequence"/>
</dbReference>
<dbReference type="NCBIfam" id="TIGR02136">
    <property type="entry name" value="ptsS_2"/>
    <property type="match status" value="1"/>
</dbReference>